<dbReference type="Gene3D" id="3.30.70.330">
    <property type="match status" value="1"/>
</dbReference>
<dbReference type="InterPro" id="IPR012678">
    <property type="entry name" value="Ribosomal_uL23/eL15/eS24_sf"/>
</dbReference>
<keyword evidence="4" id="KW-0694">RNA-binding</keyword>
<dbReference type="InterPro" id="IPR012677">
    <property type="entry name" value="Nucleotide-bd_a/b_plait_sf"/>
</dbReference>
<dbReference type="GO" id="GO:1990904">
    <property type="term" value="C:ribonucleoprotein complex"/>
    <property type="evidence" value="ECO:0007669"/>
    <property type="project" value="UniProtKB-KW"/>
</dbReference>
<organism evidence="5 6">
    <name type="scientific">Taishania pollutisoli</name>
    <dbReference type="NCBI Taxonomy" id="2766479"/>
    <lineage>
        <taxon>Bacteria</taxon>
        <taxon>Pseudomonadati</taxon>
        <taxon>Bacteroidota</taxon>
        <taxon>Flavobacteriia</taxon>
        <taxon>Flavobacteriales</taxon>
        <taxon>Crocinitomicaceae</taxon>
        <taxon>Taishania</taxon>
    </lineage>
</organism>
<dbReference type="NCBIfam" id="NF004363">
    <property type="entry name" value="PRK05738.2-4"/>
    <property type="match status" value="1"/>
</dbReference>
<dbReference type="GO" id="GO:0006412">
    <property type="term" value="P:translation"/>
    <property type="evidence" value="ECO:0007669"/>
    <property type="project" value="UniProtKB-UniRule"/>
</dbReference>
<evidence type="ECO:0000256" key="3">
    <source>
        <dbReference type="ARBA" id="ARBA00023274"/>
    </source>
</evidence>
<dbReference type="Pfam" id="PF00276">
    <property type="entry name" value="Ribosomal_L23"/>
    <property type="match status" value="1"/>
</dbReference>
<dbReference type="GO" id="GO:0019843">
    <property type="term" value="F:rRNA binding"/>
    <property type="evidence" value="ECO:0007669"/>
    <property type="project" value="UniProtKB-UniRule"/>
</dbReference>
<evidence type="ECO:0000256" key="1">
    <source>
        <dbReference type="ARBA" id="ARBA00006700"/>
    </source>
</evidence>
<dbReference type="PANTHER" id="PTHR11620">
    <property type="entry name" value="60S RIBOSOMAL PROTEIN L23A"/>
    <property type="match status" value="1"/>
</dbReference>
<protein>
    <recommendedName>
        <fullName evidence="4">Large ribosomal subunit protein uL23</fullName>
    </recommendedName>
</protein>
<keyword evidence="3 4" id="KW-0687">Ribonucleoprotein</keyword>
<evidence type="ECO:0000256" key="2">
    <source>
        <dbReference type="ARBA" id="ARBA00022980"/>
    </source>
</evidence>
<dbReference type="AlphaFoldDB" id="A0A8J6PA98"/>
<gene>
    <name evidence="4 5" type="primary">rplW</name>
    <name evidence="5" type="ORF">H9Y05_03885</name>
</gene>
<accession>A0A8J6PA98</accession>
<sequence length="98" mass="10929">MKAIIKKPVITEKATGQSEKANRFSFVVDRAANKLEIKDAVEKLYGVQVTEVRTMNYGGGKSSVKYTNRGVVEQRSKQWKKAVVTVADGETIDLFSNF</sequence>
<dbReference type="InterPro" id="IPR013025">
    <property type="entry name" value="Ribosomal_uL23-like"/>
</dbReference>
<dbReference type="HAMAP" id="MF_01369_B">
    <property type="entry name" value="Ribosomal_uL23_B"/>
    <property type="match status" value="1"/>
</dbReference>
<comment type="caution">
    <text evidence="5">The sequence shown here is derived from an EMBL/GenBank/DDBJ whole genome shotgun (WGS) entry which is preliminary data.</text>
</comment>
<keyword evidence="2 4" id="KW-0689">Ribosomal protein</keyword>
<keyword evidence="4" id="KW-0699">rRNA-binding</keyword>
<dbReference type="Proteomes" id="UP000652681">
    <property type="component" value="Unassembled WGS sequence"/>
</dbReference>
<comment type="similarity">
    <text evidence="1 4">Belongs to the universal ribosomal protein uL23 family.</text>
</comment>
<proteinExistence type="inferred from homology"/>
<keyword evidence="6" id="KW-1185">Reference proteome</keyword>
<dbReference type="GO" id="GO:0005840">
    <property type="term" value="C:ribosome"/>
    <property type="evidence" value="ECO:0007669"/>
    <property type="project" value="UniProtKB-KW"/>
</dbReference>
<evidence type="ECO:0000313" key="5">
    <source>
        <dbReference type="EMBL" id="MBC9811608.1"/>
    </source>
</evidence>
<dbReference type="SUPFAM" id="SSF54189">
    <property type="entry name" value="Ribosomal proteins S24e, L23 and L15e"/>
    <property type="match status" value="1"/>
</dbReference>
<name>A0A8J6PA98_9FLAO</name>
<evidence type="ECO:0000256" key="4">
    <source>
        <dbReference type="HAMAP-Rule" id="MF_01369"/>
    </source>
</evidence>
<dbReference type="RefSeq" id="WP_163490948.1">
    <property type="nucleotide sequence ID" value="NZ_JACVEL010000002.1"/>
</dbReference>
<comment type="subunit">
    <text evidence="4">Part of the 50S ribosomal subunit. Contacts protein L29, and trigger factor when it is bound to the ribosome.</text>
</comment>
<comment type="function">
    <text evidence="4">One of the early assembly proteins it binds 23S rRNA. One of the proteins that surrounds the polypeptide exit tunnel on the outside of the ribosome. Forms the main docking site for trigger factor binding to the ribosome.</text>
</comment>
<dbReference type="GO" id="GO:0003735">
    <property type="term" value="F:structural constituent of ribosome"/>
    <property type="evidence" value="ECO:0007669"/>
    <property type="project" value="InterPro"/>
</dbReference>
<reference evidence="5" key="1">
    <citation type="submission" date="2020-09" db="EMBL/GenBank/DDBJ databases">
        <title>Taishania pollutisoli gen. nov., sp. nov., Isolated from Tetrabromobisphenol A-Contaminated Soil.</title>
        <authorList>
            <person name="Chen Q."/>
        </authorList>
    </citation>
    <scope>NUCLEOTIDE SEQUENCE</scope>
    <source>
        <strain evidence="5">CZZ-1</strain>
    </source>
</reference>
<dbReference type="EMBL" id="JACVEL010000002">
    <property type="protein sequence ID" value="MBC9811608.1"/>
    <property type="molecule type" value="Genomic_DNA"/>
</dbReference>
<evidence type="ECO:0000313" key="6">
    <source>
        <dbReference type="Proteomes" id="UP000652681"/>
    </source>
</evidence>